<dbReference type="SUPFAM" id="SSF55811">
    <property type="entry name" value="Nudix"/>
    <property type="match status" value="1"/>
</dbReference>
<evidence type="ECO:0000256" key="4">
    <source>
        <dbReference type="ARBA" id="ARBA00011738"/>
    </source>
</evidence>
<evidence type="ECO:0000256" key="3">
    <source>
        <dbReference type="ARBA" id="ARBA00007275"/>
    </source>
</evidence>
<evidence type="ECO:0000256" key="6">
    <source>
        <dbReference type="ARBA" id="ARBA00022801"/>
    </source>
</evidence>
<protein>
    <recommendedName>
        <fullName evidence="5">GDP-mannose pyrophosphatase</fullName>
    </recommendedName>
    <alternativeName>
        <fullName evidence="7">GDP-mannose hydrolase</fullName>
    </alternativeName>
    <alternativeName>
        <fullName evidence="8">GDPMK</fullName>
    </alternativeName>
</protein>
<comment type="caution">
    <text evidence="10">The sequence shown here is derived from an EMBL/GenBank/DDBJ whole genome shotgun (WGS) entry which is preliminary data.</text>
</comment>
<evidence type="ECO:0000256" key="7">
    <source>
        <dbReference type="ARBA" id="ARBA00032162"/>
    </source>
</evidence>
<dbReference type="PANTHER" id="PTHR11839:SF18">
    <property type="entry name" value="NUDIX HYDROLASE DOMAIN-CONTAINING PROTEIN"/>
    <property type="match status" value="1"/>
</dbReference>
<evidence type="ECO:0000256" key="5">
    <source>
        <dbReference type="ARBA" id="ARBA00016377"/>
    </source>
</evidence>
<accession>A0ABV6EP72</accession>
<dbReference type="PANTHER" id="PTHR11839">
    <property type="entry name" value="UDP/ADP-SUGAR PYROPHOSPHATASE"/>
    <property type="match status" value="1"/>
</dbReference>
<evidence type="ECO:0000313" key="10">
    <source>
        <dbReference type="EMBL" id="MFC0240025.1"/>
    </source>
</evidence>
<comment type="subunit">
    <text evidence="4">Homodimer.</text>
</comment>
<keyword evidence="11" id="KW-1185">Reference proteome</keyword>
<feature type="domain" description="Nudix hydrolase" evidence="9">
    <location>
        <begin position="55"/>
        <end position="198"/>
    </location>
</feature>
<comment type="catalytic activity">
    <reaction evidence="1">
        <text>GDP-alpha-D-mannose + H2O = alpha-D-mannose 1-phosphate + GMP + 2 H(+)</text>
        <dbReference type="Rhea" id="RHEA:27978"/>
        <dbReference type="ChEBI" id="CHEBI:15377"/>
        <dbReference type="ChEBI" id="CHEBI:15378"/>
        <dbReference type="ChEBI" id="CHEBI:57527"/>
        <dbReference type="ChEBI" id="CHEBI:58115"/>
        <dbReference type="ChEBI" id="CHEBI:58409"/>
    </reaction>
</comment>
<evidence type="ECO:0000256" key="1">
    <source>
        <dbReference type="ARBA" id="ARBA00000847"/>
    </source>
</evidence>
<evidence type="ECO:0000256" key="8">
    <source>
        <dbReference type="ARBA" id="ARBA00032272"/>
    </source>
</evidence>
<comment type="similarity">
    <text evidence="3">Belongs to the Nudix hydrolase family. NudK subfamily.</text>
</comment>
<gene>
    <name evidence="10" type="ORF">ACFFJ6_06080</name>
</gene>
<evidence type="ECO:0000256" key="2">
    <source>
        <dbReference type="ARBA" id="ARBA00001946"/>
    </source>
</evidence>
<dbReference type="InterPro" id="IPR004385">
    <property type="entry name" value="NDP_pyrophosphatase"/>
</dbReference>
<organism evidence="10 11">
    <name type="scientific">Rhodopseudomonas telluris</name>
    <dbReference type="NCBI Taxonomy" id="644215"/>
    <lineage>
        <taxon>Bacteria</taxon>
        <taxon>Pseudomonadati</taxon>
        <taxon>Pseudomonadota</taxon>
        <taxon>Alphaproteobacteria</taxon>
        <taxon>Hyphomicrobiales</taxon>
        <taxon>Nitrobacteraceae</taxon>
        <taxon>Rhodopseudomonas</taxon>
    </lineage>
</organism>
<dbReference type="InterPro" id="IPR015797">
    <property type="entry name" value="NUDIX_hydrolase-like_dom_sf"/>
</dbReference>
<keyword evidence="6" id="KW-0378">Hydrolase</keyword>
<sequence>MTETTEADQLADRAADVTVSAPEILGRGFMSYERYEVSLRRDGEPPLLQRRDVVRAGRVAAVVPIDLTRDTVVLIRQFRLPAHFATGRGDMVEVVAGRVEDGEAATVAARRECIEEIGIAPERLIELYSVLPTPGFTDEQITFFAGFLDSSAVSERGGVADEDEDTQPFVVSIDEALAALGDGRIANALLYSALQWLALNRARLPELFNRAV</sequence>
<dbReference type="PROSITE" id="PS51462">
    <property type="entry name" value="NUDIX"/>
    <property type="match status" value="1"/>
</dbReference>
<evidence type="ECO:0000313" key="11">
    <source>
        <dbReference type="Proteomes" id="UP001589775"/>
    </source>
</evidence>
<dbReference type="NCBIfam" id="TIGR00052">
    <property type="entry name" value="nudix-type nucleoside diphosphatase, YffH/AdpP family"/>
    <property type="match status" value="1"/>
</dbReference>
<dbReference type="InterPro" id="IPR000086">
    <property type="entry name" value="NUDIX_hydrolase_dom"/>
</dbReference>
<dbReference type="Gene3D" id="3.90.79.10">
    <property type="entry name" value="Nucleoside Triphosphate Pyrophosphohydrolase"/>
    <property type="match status" value="1"/>
</dbReference>
<proteinExistence type="inferred from homology"/>
<dbReference type="EMBL" id="JBHLWM010000001">
    <property type="protein sequence ID" value="MFC0240025.1"/>
    <property type="molecule type" value="Genomic_DNA"/>
</dbReference>
<dbReference type="RefSeq" id="WP_378385386.1">
    <property type="nucleotide sequence ID" value="NZ_JBHLWM010000001.1"/>
</dbReference>
<comment type="cofactor">
    <cofactor evidence="2">
        <name>Mg(2+)</name>
        <dbReference type="ChEBI" id="CHEBI:18420"/>
    </cofactor>
</comment>
<dbReference type="Proteomes" id="UP001589775">
    <property type="component" value="Unassembled WGS sequence"/>
</dbReference>
<evidence type="ECO:0000259" key="9">
    <source>
        <dbReference type="PROSITE" id="PS51462"/>
    </source>
</evidence>
<dbReference type="Pfam" id="PF00293">
    <property type="entry name" value="NUDIX"/>
    <property type="match status" value="1"/>
</dbReference>
<reference evidence="10 11" key="1">
    <citation type="submission" date="2024-09" db="EMBL/GenBank/DDBJ databases">
        <authorList>
            <person name="Sun Q."/>
            <person name="Mori K."/>
        </authorList>
    </citation>
    <scope>NUCLEOTIDE SEQUENCE [LARGE SCALE GENOMIC DNA]</scope>
    <source>
        <strain evidence="10 11">KCTC 23279</strain>
    </source>
</reference>
<name>A0ABV6EP72_9BRAD</name>